<feature type="transmembrane region" description="Helical" evidence="4">
    <location>
        <begin position="338"/>
        <end position="359"/>
    </location>
</feature>
<proteinExistence type="predicted"/>
<feature type="transmembrane region" description="Helical" evidence="4">
    <location>
        <begin position="285"/>
        <end position="304"/>
    </location>
</feature>
<feature type="transmembrane region" description="Helical" evidence="4">
    <location>
        <begin position="78"/>
        <end position="95"/>
    </location>
</feature>
<dbReference type="Pfam" id="PF07690">
    <property type="entry name" value="MFS_1"/>
    <property type="match status" value="1"/>
</dbReference>
<dbReference type="InterPro" id="IPR011701">
    <property type="entry name" value="MFS"/>
</dbReference>
<dbReference type="OrthoDB" id="5317164at2"/>
<dbReference type="GO" id="GO:0022857">
    <property type="term" value="F:transmembrane transporter activity"/>
    <property type="evidence" value="ECO:0007669"/>
    <property type="project" value="InterPro"/>
</dbReference>
<feature type="transmembrane region" description="Helical" evidence="4">
    <location>
        <begin position="254"/>
        <end position="273"/>
    </location>
</feature>
<evidence type="ECO:0000313" key="6">
    <source>
        <dbReference type="Proteomes" id="UP000254326"/>
    </source>
</evidence>
<dbReference type="PANTHER" id="PTHR23523">
    <property type="match status" value="1"/>
</dbReference>
<keyword evidence="1 4" id="KW-0812">Transmembrane</keyword>
<keyword evidence="6" id="KW-1185">Reference proteome</keyword>
<dbReference type="EMBL" id="QKRA01000002">
    <property type="protein sequence ID" value="RDL44857.1"/>
    <property type="molecule type" value="Genomic_DNA"/>
</dbReference>
<comment type="caution">
    <text evidence="5">The sequence shown here is derived from an EMBL/GenBank/DDBJ whole genome shotgun (WGS) entry which is preliminary data.</text>
</comment>
<dbReference type="SUPFAM" id="SSF103473">
    <property type="entry name" value="MFS general substrate transporter"/>
    <property type="match status" value="1"/>
</dbReference>
<evidence type="ECO:0000256" key="1">
    <source>
        <dbReference type="ARBA" id="ARBA00022692"/>
    </source>
</evidence>
<dbReference type="Proteomes" id="UP000254326">
    <property type="component" value="Unassembled WGS sequence"/>
</dbReference>
<keyword evidence="2 4" id="KW-1133">Transmembrane helix</keyword>
<evidence type="ECO:0000256" key="2">
    <source>
        <dbReference type="ARBA" id="ARBA00022989"/>
    </source>
</evidence>
<name>A0A370UAN1_9GAMM</name>
<gene>
    <name evidence="5" type="ORF">DN730_04375</name>
</gene>
<dbReference type="AlphaFoldDB" id="A0A370UAN1"/>
<feature type="transmembrane region" description="Helical" evidence="4">
    <location>
        <begin position="310"/>
        <end position="329"/>
    </location>
</feature>
<keyword evidence="3 4" id="KW-0472">Membrane</keyword>
<reference evidence="5 6" key="1">
    <citation type="submission" date="2018-06" db="EMBL/GenBank/DDBJ databases">
        <title>Marinomonas sp. YLB-05 draft genome sequence.</title>
        <authorList>
            <person name="Yu L."/>
            <person name="Tang X."/>
        </authorList>
    </citation>
    <scope>NUCLEOTIDE SEQUENCE [LARGE SCALE GENOMIC DNA]</scope>
    <source>
        <strain evidence="5 6">YLB-05</strain>
    </source>
</reference>
<dbReference type="InterPro" id="IPR036259">
    <property type="entry name" value="MFS_trans_sf"/>
</dbReference>
<protein>
    <submittedName>
        <fullName evidence="5">MFS transporter</fullName>
    </submittedName>
</protein>
<dbReference type="Gene3D" id="1.20.1250.20">
    <property type="entry name" value="MFS general substrate transporter like domains"/>
    <property type="match status" value="2"/>
</dbReference>
<feature type="transmembrane region" description="Helical" evidence="4">
    <location>
        <begin position="101"/>
        <end position="123"/>
    </location>
</feature>
<dbReference type="InterPro" id="IPR052524">
    <property type="entry name" value="MFS_Cyanate_Porter"/>
</dbReference>
<evidence type="ECO:0000256" key="3">
    <source>
        <dbReference type="ARBA" id="ARBA00023136"/>
    </source>
</evidence>
<dbReference type="PANTHER" id="PTHR23523:SF2">
    <property type="entry name" value="2-NITROIMIDAZOLE TRANSPORTER"/>
    <property type="match status" value="1"/>
</dbReference>
<feature type="transmembrane region" description="Helical" evidence="4">
    <location>
        <begin position="135"/>
        <end position="159"/>
    </location>
</feature>
<organism evidence="5 6">
    <name type="scientific">Marinomonas piezotolerans</name>
    <dbReference type="NCBI Taxonomy" id="2213058"/>
    <lineage>
        <taxon>Bacteria</taxon>
        <taxon>Pseudomonadati</taxon>
        <taxon>Pseudomonadota</taxon>
        <taxon>Gammaproteobacteria</taxon>
        <taxon>Oceanospirillales</taxon>
        <taxon>Oceanospirillaceae</taxon>
        <taxon>Marinomonas</taxon>
    </lineage>
</organism>
<feature type="transmembrane region" description="Helical" evidence="4">
    <location>
        <begin position="371"/>
        <end position="390"/>
    </location>
</feature>
<evidence type="ECO:0000256" key="4">
    <source>
        <dbReference type="SAM" id="Phobius"/>
    </source>
</evidence>
<dbReference type="RefSeq" id="WP_115466895.1">
    <property type="nucleotide sequence ID" value="NZ_QKRA01000002.1"/>
</dbReference>
<sequence>MLYRVRHRKWLLLAFILLLSLSLRGPVVGIAPLLESIEHDLSLTSFASGLLTTLPILSFALFAPVATRLGRRFGIESALLVGTLLILAGMILRSLGVLPTLYSGVFLIGAGIAIGNVLLPILLKRDFSNHIIQLTAVYVLMMNIGGALITGTAVPLTLVSEQWIGNLWPSWSFALACQTLLLILPLVLWFALTKPNQTPQPTAADLIKASVWRSPVAWLITFFIAVNSVTNYIVNTWLPTILIDHGFSAVTAGLYHSYIQLAGMIPALTLPFIQRFVPTKRQLCCIATFSTLLSLVGFTVMIEFAVIWSFIYGFGVTLGFVVGISLISLRTNSVREAAALSGMAQFVGYLLAAIGPMAIGGLHDWLDEWQTALYCLIALGIIWIFLGWFASSEDT</sequence>
<evidence type="ECO:0000313" key="5">
    <source>
        <dbReference type="EMBL" id="RDL44857.1"/>
    </source>
</evidence>
<feature type="transmembrane region" description="Helical" evidence="4">
    <location>
        <begin position="45"/>
        <end position="66"/>
    </location>
</feature>
<feature type="transmembrane region" description="Helical" evidence="4">
    <location>
        <begin position="216"/>
        <end position="234"/>
    </location>
</feature>
<accession>A0A370UAN1</accession>
<feature type="transmembrane region" description="Helical" evidence="4">
    <location>
        <begin position="171"/>
        <end position="192"/>
    </location>
</feature>